<reference evidence="1 2" key="1">
    <citation type="submission" date="2019-10" db="EMBL/GenBank/DDBJ databases">
        <authorList>
            <person name="Palmer J.M."/>
        </authorList>
    </citation>
    <scope>NUCLEOTIDE SEQUENCE [LARGE SCALE GENOMIC DNA]</scope>
    <source>
        <strain evidence="1 2">TWF694</strain>
    </source>
</reference>
<dbReference type="AlphaFoldDB" id="A0AAV9X1W7"/>
<dbReference type="Proteomes" id="UP001365542">
    <property type="component" value="Unassembled WGS sequence"/>
</dbReference>
<comment type="caution">
    <text evidence="1">The sequence shown here is derived from an EMBL/GenBank/DDBJ whole genome shotgun (WGS) entry which is preliminary data.</text>
</comment>
<evidence type="ECO:0000313" key="1">
    <source>
        <dbReference type="EMBL" id="KAK6533344.1"/>
    </source>
</evidence>
<dbReference type="EMBL" id="JAVHJO010000011">
    <property type="protein sequence ID" value="KAK6533344.1"/>
    <property type="molecule type" value="Genomic_DNA"/>
</dbReference>
<protein>
    <submittedName>
        <fullName evidence="1">Uncharacterized protein</fullName>
    </submittedName>
</protein>
<accession>A0AAV9X1W7</accession>
<gene>
    <name evidence="1" type="ORF">TWF694_002294</name>
</gene>
<name>A0AAV9X1W7_9PEZI</name>
<proteinExistence type="predicted"/>
<keyword evidence="2" id="KW-1185">Reference proteome</keyword>
<sequence>MSAPSFSSQLKEVQDAILPLLAPPASAFTTPLLNNFAASHDPLMESDSLFTAKADLGTVHVELDATLRTFARNVEAEKVAEEAVPGEGSIEFGAKDPASDAKQILELVRQAKLRSKLRGLAGGYPDSETSIRSPASITKASRLRKELFDKEMEREEKEALAEFKRKLRESVLET</sequence>
<organism evidence="1 2">
    <name type="scientific">Orbilia ellipsospora</name>
    <dbReference type="NCBI Taxonomy" id="2528407"/>
    <lineage>
        <taxon>Eukaryota</taxon>
        <taxon>Fungi</taxon>
        <taxon>Dikarya</taxon>
        <taxon>Ascomycota</taxon>
        <taxon>Pezizomycotina</taxon>
        <taxon>Orbiliomycetes</taxon>
        <taxon>Orbiliales</taxon>
        <taxon>Orbiliaceae</taxon>
        <taxon>Orbilia</taxon>
    </lineage>
</organism>
<evidence type="ECO:0000313" key="2">
    <source>
        <dbReference type="Proteomes" id="UP001365542"/>
    </source>
</evidence>